<proteinExistence type="predicted"/>
<evidence type="ECO:0000313" key="1">
    <source>
        <dbReference type="EMBL" id="OEJ81529.1"/>
    </source>
</evidence>
<dbReference type="OrthoDB" id="3971744at2759"/>
<gene>
    <name evidence="1" type="ORF">AWRI3578_g3837</name>
</gene>
<comment type="caution">
    <text evidence="1">The sequence shown here is derived from an EMBL/GenBank/DDBJ whole genome shotgun (WGS) entry which is preliminary data.</text>
</comment>
<reference evidence="2" key="1">
    <citation type="journal article" date="2016" name="Genome Announc.">
        <title>Genome sequences of three species of Hanseniaspora isolated from spontaneous wine fermentations.</title>
        <authorList>
            <person name="Sternes P.R."/>
            <person name="Lee D."/>
            <person name="Kutyna D.R."/>
            <person name="Borneman A.R."/>
        </authorList>
    </citation>
    <scope>NUCLEOTIDE SEQUENCE [LARGE SCALE GENOMIC DNA]</scope>
    <source>
        <strain evidence="2">AWRI3578</strain>
    </source>
</reference>
<accession>A0A1E5R3Q4</accession>
<sequence>MLTDEEIITKKFEAVKKDLTTFKDAFVIRDSTTYFNSKFNEKSNPREWISKFMKLLSNAHSSFIDDNISNDTKVLLKMVPQANSHNEWVICITYLFDWDMESLNPKLRTYGKLMAITRILEERITMYLLHEFNLVLLLKQINKDEKEDIINIGGIKTLHQLYHALLSNDKLHDSFIRLWYAMFEINEMNEEFDYKTQTLDYSFLDWHCVVNEMTREFMDLMGRYDEKPISKERYYQRKADLYKAMVYYTRLLRTKDLKPENIYFIIKFLSKQGPDALLSLRNISDEVKFFVPLENSAAAFALTVVSNKKNSFKCKKLHKDVETKKRKV</sequence>
<dbReference type="Proteomes" id="UP000095605">
    <property type="component" value="Unassembled WGS sequence"/>
</dbReference>
<protein>
    <submittedName>
        <fullName evidence="1">Uncharacterized protein</fullName>
    </submittedName>
</protein>
<organism evidence="1 2">
    <name type="scientific">Hanseniaspora opuntiae</name>
    <dbReference type="NCBI Taxonomy" id="211096"/>
    <lineage>
        <taxon>Eukaryota</taxon>
        <taxon>Fungi</taxon>
        <taxon>Dikarya</taxon>
        <taxon>Ascomycota</taxon>
        <taxon>Saccharomycotina</taxon>
        <taxon>Saccharomycetes</taxon>
        <taxon>Saccharomycodales</taxon>
        <taxon>Saccharomycodaceae</taxon>
        <taxon>Hanseniaspora</taxon>
    </lineage>
</organism>
<name>A0A1E5R3Q4_9ASCO</name>
<dbReference type="AlphaFoldDB" id="A0A1E5R3Q4"/>
<dbReference type="EMBL" id="LPNL01000009">
    <property type="protein sequence ID" value="OEJ81529.1"/>
    <property type="molecule type" value="Genomic_DNA"/>
</dbReference>
<evidence type="ECO:0000313" key="2">
    <source>
        <dbReference type="Proteomes" id="UP000095605"/>
    </source>
</evidence>
<keyword evidence="2" id="KW-1185">Reference proteome</keyword>